<sequence>MSVIIIYPTELYTDKSFELKGTVQFDNNCVYFYVLNNYSMCEEDIYSIGYCNNISSNTGSGDVSVFNSRKKQSRSQSSQDNKPYWVELTITDDSIDVRRLIINTKEFNVNNVDVTFVQYNRCSFLKSKLLNYNVEDTSPTGDCFQMLQRYVEKSYKDQSYYEHDVFEDRSQSSIVVVMGALQKMLNICRFLKIFTFSSLYNQFTSVLENTLWCLVSIKAKKHKLKLLNHVTCILFDILVGAYLLNCFQSFIHSEDELFSFVSNKCESIVSTLHQLVVWLQGNPAGLKLNHPLTFLLGKFFIYHIQLWWSFLVLSRPLLELMYQIFLFIGYCGFTIQLCIISDLLKLASFHVYCIYVYAARLYNIQLQSLLILARVFIGKKRNPEPGKVDSVPYTTEQLFIGTIAFTVLLFLLPTTLVYYVVFTSIRLVIICVEGILNRIKSCFQNTAHLRSHIVYDEISTNYKVSGHYQIEPTGTNQADSPVRMLAARSRASVQKLRVHTSLCPAIPIENPRDDRSFLILWNTSKPGTLSQGAHLGADWKNLCIHVTATPELPRVPDCA</sequence>
<keyword evidence="2" id="KW-1185">Reference proteome</keyword>
<dbReference type="AlphaFoldDB" id="A0A1S3D8Y9"/>
<name>A0A1S3D8Y9_DIACI</name>
<dbReference type="STRING" id="121845.A0A1S3D8Y9"/>
<evidence type="ECO:0000256" key="1">
    <source>
        <dbReference type="SAM" id="Phobius"/>
    </source>
</evidence>
<feature type="transmembrane region" description="Helical" evidence="1">
    <location>
        <begin position="320"/>
        <end position="343"/>
    </location>
</feature>
<proteinExistence type="predicted"/>
<reference evidence="3" key="1">
    <citation type="submission" date="2025-08" db="UniProtKB">
        <authorList>
            <consortium name="RefSeq"/>
        </authorList>
    </citation>
    <scope>IDENTIFICATION</scope>
</reference>
<dbReference type="Pfam" id="PF05024">
    <property type="entry name" value="Gpi1"/>
    <property type="match status" value="1"/>
</dbReference>
<protein>
    <submittedName>
        <fullName evidence="3">Uncharacterized protein LOC103513832</fullName>
    </submittedName>
</protein>
<gene>
    <name evidence="3" type="primary">LOC103513832</name>
</gene>
<keyword evidence="1" id="KW-0812">Transmembrane</keyword>
<feature type="transmembrane region" description="Helical" evidence="1">
    <location>
        <begin position="398"/>
        <end position="421"/>
    </location>
</feature>
<dbReference type="PANTHER" id="PTHR21329:SF3">
    <property type="entry name" value="PHOSPHATIDYLINOSITOL N-ACETYLGLUCOSAMINYLTRANSFERASE SUBUNIT Q"/>
    <property type="match status" value="1"/>
</dbReference>
<accession>A0A1S3D8Y9</accession>
<evidence type="ECO:0000313" key="3">
    <source>
        <dbReference type="RefSeq" id="XP_008476903.1"/>
    </source>
</evidence>
<dbReference type="GO" id="GO:0006506">
    <property type="term" value="P:GPI anchor biosynthetic process"/>
    <property type="evidence" value="ECO:0007669"/>
    <property type="project" value="InterPro"/>
</dbReference>
<dbReference type="GO" id="GO:0016020">
    <property type="term" value="C:membrane"/>
    <property type="evidence" value="ECO:0007669"/>
    <property type="project" value="InterPro"/>
</dbReference>
<feature type="transmembrane region" description="Helical" evidence="1">
    <location>
        <begin position="349"/>
        <end position="377"/>
    </location>
</feature>
<evidence type="ECO:0000313" key="2">
    <source>
        <dbReference type="Proteomes" id="UP000079169"/>
    </source>
</evidence>
<keyword evidence="1" id="KW-1133">Transmembrane helix</keyword>
<dbReference type="GO" id="GO:0005783">
    <property type="term" value="C:endoplasmic reticulum"/>
    <property type="evidence" value="ECO:0007669"/>
    <property type="project" value="TreeGrafter"/>
</dbReference>
<dbReference type="Proteomes" id="UP000079169">
    <property type="component" value="Unplaced"/>
</dbReference>
<dbReference type="GeneID" id="103513832"/>
<dbReference type="KEGG" id="dci:103513832"/>
<dbReference type="RefSeq" id="XP_008476903.1">
    <property type="nucleotide sequence ID" value="XM_008478681.2"/>
</dbReference>
<dbReference type="PANTHER" id="PTHR21329">
    <property type="entry name" value="PHOSPHATIDYLINOSITOL N-ACETYLGLUCOSAMINYLTRANSFERASE SUBUNIT Q-RELATED"/>
    <property type="match status" value="1"/>
</dbReference>
<dbReference type="PaxDb" id="121845-A0A1S3D8Y9"/>
<dbReference type="InterPro" id="IPR007720">
    <property type="entry name" value="PigQ/GPI1"/>
</dbReference>
<keyword evidence="1" id="KW-0472">Membrane</keyword>
<organism evidence="2 3">
    <name type="scientific">Diaphorina citri</name>
    <name type="common">Asian citrus psyllid</name>
    <dbReference type="NCBI Taxonomy" id="121845"/>
    <lineage>
        <taxon>Eukaryota</taxon>
        <taxon>Metazoa</taxon>
        <taxon>Ecdysozoa</taxon>
        <taxon>Arthropoda</taxon>
        <taxon>Hexapoda</taxon>
        <taxon>Insecta</taxon>
        <taxon>Pterygota</taxon>
        <taxon>Neoptera</taxon>
        <taxon>Paraneoptera</taxon>
        <taxon>Hemiptera</taxon>
        <taxon>Sternorrhyncha</taxon>
        <taxon>Psylloidea</taxon>
        <taxon>Psyllidae</taxon>
        <taxon>Diaphorininae</taxon>
        <taxon>Diaphorina</taxon>
    </lineage>
</organism>